<proteinExistence type="predicted"/>
<dbReference type="AlphaFoldDB" id="F0SBY4"/>
<gene>
    <name evidence="1" type="ordered locus">Pedsa_3290</name>
</gene>
<accession>F0SBY4</accession>
<organism evidence="1 2">
    <name type="scientific">Pseudopedobacter saltans (strain ATCC 51119 / DSM 12145 / JCM 21818 / CCUG 39354 / LMG 10337 / NBRC 100064 / NCIMB 13643)</name>
    <name type="common">Pedobacter saltans</name>
    <dbReference type="NCBI Taxonomy" id="762903"/>
    <lineage>
        <taxon>Bacteria</taxon>
        <taxon>Pseudomonadati</taxon>
        <taxon>Bacteroidota</taxon>
        <taxon>Sphingobacteriia</taxon>
        <taxon>Sphingobacteriales</taxon>
        <taxon>Sphingobacteriaceae</taxon>
        <taxon>Pseudopedobacter</taxon>
    </lineage>
</organism>
<dbReference type="RefSeq" id="WP_013634308.1">
    <property type="nucleotide sequence ID" value="NC_015177.1"/>
</dbReference>
<reference evidence="2" key="2">
    <citation type="submission" date="2011-02" db="EMBL/GenBank/DDBJ databases">
        <title>The complete genome of Pedobacter saltans DSM 12145.</title>
        <authorList>
            <consortium name="US DOE Joint Genome Institute (JGI-PGF)"/>
            <person name="Lucas S."/>
            <person name="Copeland A."/>
            <person name="Lapidus A."/>
            <person name="Bruce D."/>
            <person name="Goodwin L."/>
            <person name="Pitluck S."/>
            <person name="Kyrpides N."/>
            <person name="Mavromatis K."/>
            <person name="Pagani I."/>
            <person name="Ivanova N."/>
            <person name="Ovchinnikova G."/>
            <person name="Lu M."/>
            <person name="Detter J.C."/>
            <person name="Han C."/>
            <person name="Land M."/>
            <person name="Hauser L."/>
            <person name="Markowitz V."/>
            <person name="Cheng J.-F."/>
            <person name="Hugenholtz P."/>
            <person name="Woyke T."/>
            <person name="Wu D."/>
            <person name="Tindall B."/>
            <person name="Pomrenke H.G."/>
            <person name="Brambilla E."/>
            <person name="Klenk H.-P."/>
            <person name="Eisen J.A."/>
        </authorList>
    </citation>
    <scope>NUCLEOTIDE SEQUENCE [LARGE SCALE GENOMIC DNA]</scope>
    <source>
        <strain evidence="2">ATCC 51119 / DSM 12145 / JCM 21818 / LMG 10337 / NBRC 100064 / NCIMB 13643</strain>
    </source>
</reference>
<dbReference type="PROSITE" id="PS51257">
    <property type="entry name" value="PROKAR_LIPOPROTEIN"/>
    <property type="match status" value="1"/>
</dbReference>
<reference evidence="1 2" key="1">
    <citation type="journal article" date="2011" name="Stand. Genomic Sci.">
        <title>Complete genome sequence of the gliding, heparinolytic Pedobacter saltans type strain (113).</title>
        <authorList>
            <person name="Liolios K."/>
            <person name="Sikorski J."/>
            <person name="Lu M."/>
            <person name="Nolan M."/>
            <person name="Lapidus A."/>
            <person name="Lucas S."/>
            <person name="Hammon N."/>
            <person name="Deshpande S."/>
            <person name="Cheng J.F."/>
            <person name="Tapia R."/>
            <person name="Han C."/>
            <person name="Goodwin L."/>
            <person name="Pitluck S."/>
            <person name="Huntemann M."/>
            <person name="Ivanova N."/>
            <person name="Pagani I."/>
            <person name="Mavromatis K."/>
            <person name="Ovchinikova G."/>
            <person name="Pati A."/>
            <person name="Chen A."/>
            <person name="Palaniappan K."/>
            <person name="Land M."/>
            <person name="Hauser L."/>
            <person name="Brambilla E.M."/>
            <person name="Kotsyurbenko O."/>
            <person name="Rohde M."/>
            <person name="Tindall B.J."/>
            <person name="Abt B."/>
            <person name="Goker M."/>
            <person name="Detter J.C."/>
            <person name="Woyke T."/>
            <person name="Bristow J."/>
            <person name="Eisen J.A."/>
            <person name="Markowitz V."/>
            <person name="Hugenholtz P."/>
            <person name="Klenk H.P."/>
            <person name="Kyrpides N.C."/>
        </authorList>
    </citation>
    <scope>NUCLEOTIDE SEQUENCE [LARGE SCALE GENOMIC DNA]</scope>
    <source>
        <strain evidence="2">ATCC 51119 / DSM 12145 / JCM 21818 / LMG 10337 / NBRC 100064 / NCIMB 13643</strain>
    </source>
</reference>
<name>F0SBY4_PSESL</name>
<dbReference type="Proteomes" id="UP000000310">
    <property type="component" value="Chromosome"/>
</dbReference>
<dbReference type="HOGENOM" id="CLU_1601114_0_0_10"/>
<dbReference type="KEGG" id="psn:Pedsa_3290"/>
<dbReference type="STRING" id="762903.Pedsa_3290"/>
<protein>
    <recommendedName>
        <fullName evidence="3">Fumarate hydratase</fullName>
    </recommendedName>
</protein>
<keyword evidence="2" id="KW-1185">Reference proteome</keyword>
<evidence type="ECO:0008006" key="3">
    <source>
        <dbReference type="Google" id="ProtNLM"/>
    </source>
</evidence>
<evidence type="ECO:0000313" key="2">
    <source>
        <dbReference type="Proteomes" id="UP000000310"/>
    </source>
</evidence>
<dbReference type="OrthoDB" id="793718at2"/>
<dbReference type="EMBL" id="CP002545">
    <property type="protein sequence ID" value="ADY53825.1"/>
    <property type="molecule type" value="Genomic_DNA"/>
</dbReference>
<evidence type="ECO:0000313" key="1">
    <source>
        <dbReference type="EMBL" id="ADY53825.1"/>
    </source>
</evidence>
<sequence length="167" mass="19342">MQKSILVFITSLVICSCTLNPSVQNLGDEDLQGFWAEDSVPLQDKLVSYEKYYLKFTCDSFYLNIKNYSKVNLNGGDCYNKNEWQEYVKGTYEVNKDTLHLNGAFVSSTYRFKPQGDCYRFGNFKEEFILKKISADSLELYNTITSISHIIELKEKLSCNKTQNLKK</sequence>